<protein>
    <submittedName>
        <fullName evidence="2">Uncharacterized protein</fullName>
    </submittedName>
</protein>
<sequence length="251" mass="27567">MHQMRSLVALALLLHFQPRALADLLPPPSNLIIELLENRTPACSVDFAFTNAKDESVVTITHWNSPFDVVGLRSSSSDPGWVSCHQVFGFNFNYMNDTAALREVSFGGSIQFGNGEKAEIETTAAWSLRDRPNLFTPIVLDASLDHLSDFSVSTRNKTFLTSKCGPAARSPTLSLVTRFRRTVAGNGTGNTTQGRNQLVQNVTLVWEQCKGIPCLDRYGSPYRCNAGGYCYVNGEWVSGLAEDPQADVWAC</sequence>
<evidence type="ECO:0000313" key="2">
    <source>
        <dbReference type="EMBL" id="KAF2871661.1"/>
    </source>
</evidence>
<dbReference type="Proteomes" id="UP000481861">
    <property type="component" value="Unassembled WGS sequence"/>
</dbReference>
<evidence type="ECO:0000256" key="1">
    <source>
        <dbReference type="SAM" id="SignalP"/>
    </source>
</evidence>
<dbReference type="EMBL" id="JAADJZ010000011">
    <property type="protein sequence ID" value="KAF2871661.1"/>
    <property type="molecule type" value="Genomic_DNA"/>
</dbReference>
<keyword evidence="3" id="KW-1185">Reference proteome</keyword>
<reference evidence="2 3" key="1">
    <citation type="submission" date="2020-01" db="EMBL/GenBank/DDBJ databases">
        <authorList>
            <consortium name="DOE Joint Genome Institute"/>
            <person name="Haridas S."/>
            <person name="Albert R."/>
            <person name="Binder M."/>
            <person name="Bloem J."/>
            <person name="Labutti K."/>
            <person name="Salamov A."/>
            <person name="Andreopoulos B."/>
            <person name="Baker S.E."/>
            <person name="Barry K."/>
            <person name="Bills G."/>
            <person name="Bluhm B.H."/>
            <person name="Cannon C."/>
            <person name="Castanera R."/>
            <person name="Culley D.E."/>
            <person name="Daum C."/>
            <person name="Ezra D."/>
            <person name="Gonzalez J.B."/>
            <person name="Henrissat B."/>
            <person name="Kuo A."/>
            <person name="Liang C."/>
            <person name="Lipzen A."/>
            <person name="Lutzoni F."/>
            <person name="Magnuson J."/>
            <person name="Mondo S."/>
            <person name="Nolan M."/>
            <person name="Ohm R."/>
            <person name="Pangilinan J."/>
            <person name="Park H.-J.H."/>
            <person name="Ramirez L."/>
            <person name="Alfaro M."/>
            <person name="Sun H."/>
            <person name="Tritt A."/>
            <person name="Yoshinaga Y."/>
            <person name="Zwiers L.-H.L."/>
            <person name="Turgeon B.G."/>
            <person name="Goodwin S.B."/>
            <person name="Spatafora J.W."/>
            <person name="Crous P.W."/>
            <person name="Grigoriev I.V."/>
        </authorList>
    </citation>
    <scope>NUCLEOTIDE SEQUENCE [LARGE SCALE GENOMIC DNA]</scope>
    <source>
        <strain evidence="2 3">CBS 611.86</strain>
    </source>
</reference>
<proteinExistence type="predicted"/>
<name>A0A7C8M9Y0_9PLEO</name>
<comment type="caution">
    <text evidence="2">The sequence shown here is derived from an EMBL/GenBank/DDBJ whole genome shotgun (WGS) entry which is preliminary data.</text>
</comment>
<accession>A0A7C8M9Y0</accession>
<evidence type="ECO:0000313" key="3">
    <source>
        <dbReference type="Proteomes" id="UP000481861"/>
    </source>
</evidence>
<gene>
    <name evidence="2" type="ORF">BDV95DRAFT_607079</name>
</gene>
<dbReference type="AlphaFoldDB" id="A0A7C8M9Y0"/>
<keyword evidence="1" id="KW-0732">Signal</keyword>
<organism evidence="2 3">
    <name type="scientific">Massariosphaeria phaeospora</name>
    <dbReference type="NCBI Taxonomy" id="100035"/>
    <lineage>
        <taxon>Eukaryota</taxon>
        <taxon>Fungi</taxon>
        <taxon>Dikarya</taxon>
        <taxon>Ascomycota</taxon>
        <taxon>Pezizomycotina</taxon>
        <taxon>Dothideomycetes</taxon>
        <taxon>Pleosporomycetidae</taxon>
        <taxon>Pleosporales</taxon>
        <taxon>Pleosporales incertae sedis</taxon>
        <taxon>Massariosphaeria</taxon>
    </lineage>
</organism>
<feature type="chain" id="PRO_5028837108" evidence="1">
    <location>
        <begin position="23"/>
        <end position="251"/>
    </location>
</feature>
<feature type="signal peptide" evidence="1">
    <location>
        <begin position="1"/>
        <end position="22"/>
    </location>
</feature>